<dbReference type="AlphaFoldDB" id="A0A238XT36"/>
<evidence type="ECO:0000259" key="2">
    <source>
        <dbReference type="Pfam" id="PF09834"/>
    </source>
</evidence>
<dbReference type="RefSeq" id="WP_089382036.1">
    <property type="nucleotide sequence ID" value="NZ_FZNT01000007.1"/>
</dbReference>
<proteinExistence type="predicted"/>
<feature type="domain" description="DUF2061" evidence="2">
    <location>
        <begin position="32"/>
        <end position="83"/>
    </location>
</feature>
<dbReference type="OrthoDB" id="197461at2"/>
<sequence length="89" mass="10276">MVLDQFFISNKNNKEEDSFKSDKSSEKPARSIVKAISWRILGTIDTIVISWIITGEITLALSIGSIEVLTKMVLYFFHERLWNIVKWGK</sequence>
<reference evidence="3 4" key="1">
    <citation type="submission" date="2017-06" db="EMBL/GenBank/DDBJ databases">
        <authorList>
            <person name="Kim H.J."/>
            <person name="Triplett B.A."/>
        </authorList>
    </citation>
    <scope>NUCLEOTIDE SEQUENCE [LARGE SCALE GENOMIC DNA]</scope>
    <source>
        <strain evidence="3 4">DSM 29150</strain>
    </source>
</reference>
<protein>
    <submittedName>
        <fullName evidence="3">Uncharacterized membrane protein</fullName>
    </submittedName>
</protein>
<gene>
    <name evidence="3" type="ORF">SAMN06265371_10733</name>
</gene>
<name>A0A238XT36_9FLAO</name>
<dbReference type="InterPro" id="IPR018638">
    <property type="entry name" value="DUF2061_membrane"/>
</dbReference>
<organism evidence="3 4">
    <name type="scientific">Lutibacter agarilyticus</name>
    <dbReference type="NCBI Taxonomy" id="1109740"/>
    <lineage>
        <taxon>Bacteria</taxon>
        <taxon>Pseudomonadati</taxon>
        <taxon>Bacteroidota</taxon>
        <taxon>Flavobacteriia</taxon>
        <taxon>Flavobacteriales</taxon>
        <taxon>Flavobacteriaceae</taxon>
        <taxon>Lutibacter</taxon>
    </lineage>
</organism>
<evidence type="ECO:0000256" key="1">
    <source>
        <dbReference type="SAM" id="MobiDB-lite"/>
    </source>
</evidence>
<dbReference type="Pfam" id="PF09834">
    <property type="entry name" value="DUF2061"/>
    <property type="match status" value="1"/>
</dbReference>
<feature type="region of interest" description="Disordered" evidence="1">
    <location>
        <begin position="8"/>
        <end position="27"/>
    </location>
</feature>
<dbReference type="EMBL" id="FZNT01000007">
    <property type="protein sequence ID" value="SNR62077.1"/>
    <property type="molecule type" value="Genomic_DNA"/>
</dbReference>
<evidence type="ECO:0000313" key="4">
    <source>
        <dbReference type="Proteomes" id="UP000198384"/>
    </source>
</evidence>
<dbReference type="Proteomes" id="UP000198384">
    <property type="component" value="Unassembled WGS sequence"/>
</dbReference>
<feature type="compositionally biased region" description="Basic and acidic residues" evidence="1">
    <location>
        <begin position="12"/>
        <end position="27"/>
    </location>
</feature>
<keyword evidence="4" id="KW-1185">Reference proteome</keyword>
<evidence type="ECO:0000313" key="3">
    <source>
        <dbReference type="EMBL" id="SNR62077.1"/>
    </source>
</evidence>
<accession>A0A238XT36</accession>